<sequence>MTGHNHQTLDGLGIFSGLVDKIYILSLPSAIERRERLPKHLAEFGITNFEWHDGYGPDAPEVQALFDTGQVFQFPPCFRCGQERCKCFNNALIPPQVANFAGFLSIWRKISASNSPALVMEDDIILHPWAPRILKKLKHRITKGTLDFSPTTPKLLRLSSPHSEEHSKWRRFRLIDDVRMSNYCYAMTPAFAAQVVAEFDGVNTTSDVHLHQNAPKPGQALTLLPPIATDLSWSTGSLDSHIHPKENHLEHLKAHGTKEEIEAHHQRLRQHIKRIYSRPILCVSHPNAGAESLAQMLQTAGLEIGFEQDGYDGLSSSALAVEAHENPNSDDPIARTRRALHWKHLIQAVQDPKTAVSDILNLNAENQSFLRDHILRLTGTDLNDFETGADRAVASLCLWSQIIRDQNPAFTCRIEQDAPDLLVYLKSEGYEVNEGAITSQAQPNAPETTPDWSSLSAKAAKLLQDYCKTYRYDLPEGCNT</sequence>
<dbReference type="Proteomes" id="UP000193061">
    <property type="component" value="Unassembled WGS sequence"/>
</dbReference>
<evidence type="ECO:0000313" key="3">
    <source>
        <dbReference type="Proteomes" id="UP000193061"/>
    </source>
</evidence>
<keyword evidence="3" id="KW-1185">Reference proteome</keyword>
<gene>
    <name evidence="2" type="ORF">ROA7450_01639</name>
</gene>
<dbReference type="RefSeq" id="WP_085805183.1">
    <property type="nucleotide sequence ID" value="NZ_FWFX01000004.1"/>
</dbReference>
<dbReference type="OrthoDB" id="3034412at2"/>
<feature type="domain" description="Glycosyl transferase family 25" evidence="1">
    <location>
        <begin position="20"/>
        <end position="142"/>
    </location>
</feature>
<name>A0A1X6YYA8_9RHOB</name>
<reference evidence="2 3" key="1">
    <citation type="submission" date="2017-03" db="EMBL/GenBank/DDBJ databases">
        <authorList>
            <person name="Afonso C.L."/>
            <person name="Miller P.J."/>
            <person name="Scott M.A."/>
            <person name="Spackman E."/>
            <person name="Goraichik I."/>
            <person name="Dimitrov K.M."/>
            <person name="Suarez D.L."/>
            <person name="Swayne D.E."/>
        </authorList>
    </citation>
    <scope>NUCLEOTIDE SEQUENCE [LARGE SCALE GENOMIC DNA]</scope>
    <source>
        <strain evidence="2 3">CECT 7450</strain>
    </source>
</reference>
<dbReference type="AlphaFoldDB" id="A0A1X6YYA8"/>
<dbReference type="EMBL" id="FWFX01000004">
    <property type="protein sequence ID" value="SLN35320.1"/>
    <property type="molecule type" value="Genomic_DNA"/>
</dbReference>
<accession>A0A1X6YYA8</accession>
<proteinExistence type="predicted"/>
<protein>
    <recommendedName>
        <fullName evidence="1">Glycosyl transferase family 25 domain-containing protein</fullName>
    </recommendedName>
</protein>
<organism evidence="2 3">
    <name type="scientific">Roseovarius albus</name>
    <dbReference type="NCBI Taxonomy" id="1247867"/>
    <lineage>
        <taxon>Bacteria</taxon>
        <taxon>Pseudomonadati</taxon>
        <taxon>Pseudomonadota</taxon>
        <taxon>Alphaproteobacteria</taxon>
        <taxon>Rhodobacterales</taxon>
        <taxon>Roseobacteraceae</taxon>
        <taxon>Roseovarius</taxon>
    </lineage>
</organism>
<dbReference type="InterPro" id="IPR002654">
    <property type="entry name" value="Glyco_trans_25"/>
</dbReference>
<dbReference type="Pfam" id="PF01755">
    <property type="entry name" value="Glyco_transf_25"/>
    <property type="match status" value="1"/>
</dbReference>
<evidence type="ECO:0000259" key="1">
    <source>
        <dbReference type="Pfam" id="PF01755"/>
    </source>
</evidence>
<evidence type="ECO:0000313" key="2">
    <source>
        <dbReference type="EMBL" id="SLN35320.1"/>
    </source>
</evidence>